<protein>
    <submittedName>
        <fullName evidence="2">Uncharacterized protein</fullName>
    </submittedName>
</protein>
<dbReference type="Proteomes" id="UP000184600">
    <property type="component" value="Unassembled WGS sequence"/>
</dbReference>
<name>A0A1M7YPB2_9VIBR</name>
<evidence type="ECO:0000313" key="2">
    <source>
        <dbReference type="EMBL" id="SHO54425.1"/>
    </source>
</evidence>
<dbReference type="EMBL" id="FRFG01000003">
    <property type="protein sequence ID" value="SHO54425.1"/>
    <property type="molecule type" value="Genomic_DNA"/>
</dbReference>
<reference evidence="3" key="1">
    <citation type="submission" date="2016-12" db="EMBL/GenBank/DDBJ databases">
        <authorList>
            <person name="Rodrigo-Torres L."/>
            <person name="Arahal R.D."/>
            <person name="Lucena T."/>
        </authorList>
    </citation>
    <scope>NUCLEOTIDE SEQUENCE [LARGE SCALE GENOMIC DNA]</scope>
</reference>
<accession>A0A1M7YPB2</accession>
<keyword evidence="1" id="KW-0812">Transmembrane</keyword>
<keyword evidence="1" id="KW-0472">Membrane</keyword>
<sequence length="285" mass="32595">MSDGITGKAIYKCTNCGAKHYLHNDDFYFEAESGSERGMGEEVQYSYELDEKCHNCDADIHLKFEVWEYPVGIINMTNEDASGAEIIESDFDIYHEPPREEHDEAVELVKSLVLFKFDAFAEAFVEFWVKSYKKSPQPTAIISFIGILLASVSLGLAIYTSEKARTEKLDKPQRYSEQFELLKNTEKNLNDLSEFISSKKGEIEATKNLIQELEQKRSELEPIVTANQETVDAIFLQQRKDFEKSIWTERGISFGLGILASLIASIIWHFVGRFKKSNKQRQSDA</sequence>
<feature type="transmembrane region" description="Helical" evidence="1">
    <location>
        <begin position="252"/>
        <end position="271"/>
    </location>
</feature>
<dbReference type="RefSeq" id="WP_073579337.1">
    <property type="nucleotide sequence ID" value="NZ_AP024898.1"/>
</dbReference>
<dbReference type="AlphaFoldDB" id="A0A1M7YPB2"/>
<evidence type="ECO:0000256" key="1">
    <source>
        <dbReference type="SAM" id="Phobius"/>
    </source>
</evidence>
<gene>
    <name evidence="2" type="ORF">VQ7734_00139</name>
</gene>
<dbReference type="OrthoDB" id="7061812at2"/>
<proteinExistence type="predicted"/>
<keyword evidence="3" id="KW-1185">Reference proteome</keyword>
<keyword evidence="1" id="KW-1133">Transmembrane helix</keyword>
<feature type="transmembrane region" description="Helical" evidence="1">
    <location>
        <begin position="140"/>
        <end position="159"/>
    </location>
</feature>
<organism evidence="2 3">
    <name type="scientific">Vibrio quintilis</name>
    <dbReference type="NCBI Taxonomy" id="1117707"/>
    <lineage>
        <taxon>Bacteria</taxon>
        <taxon>Pseudomonadati</taxon>
        <taxon>Pseudomonadota</taxon>
        <taxon>Gammaproteobacteria</taxon>
        <taxon>Vibrionales</taxon>
        <taxon>Vibrionaceae</taxon>
        <taxon>Vibrio</taxon>
    </lineage>
</organism>
<dbReference type="STRING" id="1117707.VQ7734_00139"/>
<evidence type="ECO:0000313" key="3">
    <source>
        <dbReference type="Proteomes" id="UP000184600"/>
    </source>
</evidence>